<protein>
    <submittedName>
        <fullName evidence="1">Uncharacterized protein</fullName>
    </submittedName>
</protein>
<dbReference type="InterPro" id="IPR011050">
    <property type="entry name" value="Pectin_lyase_fold/virulence"/>
</dbReference>
<evidence type="ECO:0000313" key="3">
    <source>
        <dbReference type="Proteomes" id="UP000663845"/>
    </source>
</evidence>
<evidence type="ECO:0000313" key="1">
    <source>
        <dbReference type="EMBL" id="CAF0818518.1"/>
    </source>
</evidence>
<dbReference type="Proteomes" id="UP000663891">
    <property type="component" value="Unassembled WGS sequence"/>
</dbReference>
<gene>
    <name evidence="1" type="ORF">JYZ213_LOCUS6179</name>
    <name evidence="2" type="ORF">VCS650_LOCUS6638</name>
</gene>
<comment type="caution">
    <text evidence="1">The sequence shown here is derived from an EMBL/GenBank/DDBJ whole genome shotgun (WGS) entry which is preliminary data.</text>
</comment>
<sequence>MNIVSDFSKEIQSFWKGEQKVKAKYCVILQLWSTHFRTGGARGTNQTPLNCLKITGASKRPECQDTFLQLHITSQTSLYMENVWPWIADHNLDYPDHSQIDIFNARTILVESQGLLWMYGTSAEHSVFSQYQFLNAQNIFLEQAQTESAYYQSEPPAPEPFTSLASWTDPVFDSGSINDNTCAKGYGIDITNEKNIYIYNAGLYSFFRNWNTSCIGKPTDSYCQKAMFRILGNTQNIYI</sequence>
<dbReference type="EMBL" id="CAJNOG010000038">
    <property type="protein sequence ID" value="CAF0818518.1"/>
    <property type="molecule type" value="Genomic_DNA"/>
</dbReference>
<reference evidence="1" key="1">
    <citation type="submission" date="2021-02" db="EMBL/GenBank/DDBJ databases">
        <authorList>
            <person name="Nowell W R."/>
        </authorList>
    </citation>
    <scope>NUCLEOTIDE SEQUENCE</scope>
</reference>
<organism evidence="1 3">
    <name type="scientific">Adineta steineri</name>
    <dbReference type="NCBI Taxonomy" id="433720"/>
    <lineage>
        <taxon>Eukaryota</taxon>
        <taxon>Metazoa</taxon>
        <taxon>Spiralia</taxon>
        <taxon>Gnathifera</taxon>
        <taxon>Rotifera</taxon>
        <taxon>Eurotatoria</taxon>
        <taxon>Bdelloidea</taxon>
        <taxon>Adinetida</taxon>
        <taxon>Adinetidae</taxon>
        <taxon>Adineta</taxon>
    </lineage>
</organism>
<dbReference type="Proteomes" id="UP000663845">
    <property type="component" value="Unassembled WGS sequence"/>
</dbReference>
<dbReference type="InterPro" id="IPR012334">
    <property type="entry name" value="Pectin_lyas_fold"/>
</dbReference>
<name>A0A813U4X6_9BILA</name>
<accession>A0A813U4X6</accession>
<dbReference type="AlphaFoldDB" id="A0A813U4X6"/>
<dbReference type="Gene3D" id="2.160.20.10">
    <property type="entry name" value="Single-stranded right-handed beta-helix, Pectin lyase-like"/>
    <property type="match status" value="1"/>
</dbReference>
<dbReference type="EMBL" id="CAJNON010000041">
    <property type="protein sequence ID" value="CAF0850484.1"/>
    <property type="molecule type" value="Genomic_DNA"/>
</dbReference>
<evidence type="ECO:0000313" key="2">
    <source>
        <dbReference type="EMBL" id="CAF0850484.1"/>
    </source>
</evidence>
<proteinExistence type="predicted"/>
<dbReference type="OrthoDB" id="1046782at2759"/>
<dbReference type="SUPFAM" id="SSF51126">
    <property type="entry name" value="Pectin lyase-like"/>
    <property type="match status" value="1"/>
</dbReference>